<gene>
    <name evidence="1" type="ORF">Goarm_000394</name>
</gene>
<protein>
    <submittedName>
        <fullName evidence="1">Uncharacterized protein</fullName>
    </submittedName>
</protein>
<keyword evidence="2" id="KW-1185">Reference proteome</keyword>
<organism evidence="1 2">
    <name type="scientific">Gossypium armourianum</name>
    <dbReference type="NCBI Taxonomy" id="34283"/>
    <lineage>
        <taxon>Eukaryota</taxon>
        <taxon>Viridiplantae</taxon>
        <taxon>Streptophyta</taxon>
        <taxon>Embryophyta</taxon>
        <taxon>Tracheophyta</taxon>
        <taxon>Spermatophyta</taxon>
        <taxon>Magnoliopsida</taxon>
        <taxon>eudicotyledons</taxon>
        <taxon>Gunneridae</taxon>
        <taxon>Pentapetalae</taxon>
        <taxon>rosids</taxon>
        <taxon>malvids</taxon>
        <taxon>Malvales</taxon>
        <taxon>Malvaceae</taxon>
        <taxon>Malvoideae</taxon>
        <taxon>Gossypium</taxon>
    </lineage>
</organism>
<accession>A0A7J9K9S9</accession>
<name>A0A7J9K9S9_9ROSI</name>
<reference evidence="1 2" key="1">
    <citation type="journal article" date="2019" name="Genome Biol. Evol.">
        <title>Insights into the evolution of the New World diploid cottons (Gossypium, subgenus Houzingenia) based on genome sequencing.</title>
        <authorList>
            <person name="Grover C.E."/>
            <person name="Arick M.A. 2nd"/>
            <person name="Thrash A."/>
            <person name="Conover J.L."/>
            <person name="Sanders W.S."/>
            <person name="Peterson D.G."/>
            <person name="Frelichowski J.E."/>
            <person name="Scheffler J.A."/>
            <person name="Scheffler B.E."/>
            <person name="Wendel J.F."/>
        </authorList>
    </citation>
    <scope>NUCLEOTIDE SEQUENCE [LARGE SCALE GENOMIC DNA]</scope>
    <source>
        <strain evidence="1">6</strain>
        <tissue evidence="1">Leaf</tissue>
    </source>
</reference>
<dbReference type="Proteomes" id="UP000593575">
    <property type="component" value="Unassembled WGS sequence"/>
</dbReference>
<dbReference type="AlphaFoldDB" id="A0A7J9K9S9"/>
<proteinExistence type="predicted"/>
<dbReference type="EMBL" id="JABFAE010000013">
    <property type="protein sequence ID" value="MBA0843183.1"/>
    <property type="molecule type" value="Genomic_DNA"/>
</dbReference>
<comment type="caution">
    <text evidence="1">The sequence shown here is derived from an EMBL/GenBank/DDBJ whole genome shotgun (WGS) entry which is preliminary data.</text>
</comment>
<evidence type="ECO:0000313" key="1">
    <source>
        <dbReference type="EMBL" id="MBA0843183.1"/>
    </source>
</evidence>
<sequence>MHYTIKHNEIVLQCGLYSLPGIIWCTREQTKLWVRLLASSVAIV</sequence>
<evidence type="ECO:0000313" key="2">
    <source>
        <dbReference type="Proteomes" id="UP000593575"/>
    </source>
</evidence>